<comment type="caution">
    <text evidence="7">The sequence shown here is derived from an EMBL/GenBank/DDBJ whole genome shotgun (WGS) entry which is preliminary data.</text>
</comment>
<keyword evidence="3" id="KW-0902">Two-component regulatory system</keyword>
<keyword evidence="2" id="KW-0418">Kinase</keyword>
<proteinExistence type="predicted"/>
<reference evidence="7" key="1">
    <citation type="submission" date="2023-03" db="EMBL/GenBank/DDBJ databases">
        <title>Actinoallomurus iriomotensis NBRC 103681.</title>
        <authorList>
            <person name="Ichikawa N."/>
            <person name="Sato H."/>
            <person name="Tonouchi N."/>
        </authorList>
    </citation>
    <scope>NUCLEOTIDE SEQUENCE</scope>
    <source>
        <strain evidence="7">NBRC 103681</strain>
    </source>
</reference>
<evidence type="ECO:0000256" key="4">
    <source>
        <dbReference type="SAM" id="MobiDB-lite"/>
    </source>
</evidence>
<dbReference type="InterPro" id="IPR050482">
    <property type="entry name" value="Sensor_HK_TwoCompSys"/>
</dbReference>
<dbReference type="CDD" id="cd16917">
    <property type="entry name" value="HATPase_UhpB-NarQ-NarX-like"/>
    <property type="match status" value="1"/>
</dbReference>
<keyword evidence="5" id="KW-1133">Transmembrane helix</keyword>
<name>A0A9W6RLI0_9ACTN</name>
<evidence type="ECO:0000256" key="1">
    <source>
        <dbReference type="ARBA" id="ARBA00022679"/>
    </source>
</evidence>
<dbReference type="Gene3D" id="1.20.5.1930">
    <property type="match status" value="1"/>
</dbReference>
<keyword evidence="5" id="KW-0472">Membrane</keyword>
<dbReference type="AlphaFoldDB" id="A0A9W6RLI0"/>
<feature type="domain" description="Histidine kinase/HSP90-like ATPase" evidence="6">
    <location>
        <begin position="202"/>
        <end position="292"/>
    </location>
</feature>
<keyword evidence="1" id="KW-0808">Transferase</keyword>
<dbReference type="SMART" id="SM00387">
    <property type="entry name" value="HATPase_c"/>
    <property type="match status" value="1"/>
</dbReference>
<evidence type="ECO:0000313" key="8">
    <source>
        <dbReference type="Proteomes" id="UP001165135"/>
    </source>
</evidence>
<dbReference type="GO" id="GO:0046983">
    <property type="term" value="F:protein dimerization activity"/>
    <property type="evidence" value="ECO:0007669"/>
    <property type="project" value="InterPro"/>
</dbReference>
<dbReference type="PANTHER" id="PTHR24421:SF58">
    <property type="entry name" value="SIGNAL TRANSDUCTION HISTIDINE-PROTEIN KINASE_PHOSPHATASE UHPB"/>
    <property type="match status" value="1"/>
</dbReference>
<dbReference type="PANTHER" id="PTHR24421">
    <property type="entry name" value="NITRATE/NITRITE SENSOR PROTEIN NARX-RELATED"/>
    <property type="match status" value="1"/>
</dbReference>
<evidence type="ECO:0000256" key="2">
    <source>
        <dbReference type="ARBA" id="ARBA00022777"/>
    </source>
</evidence>
<evidence type="ECO:0000259" key="6">
    <source>
        <dbReference type="SMART" id="SM00387"/>
    </source>
</evidence>
<dbReference type="EMBL" id="BSTJ01000007">
    <property type="protein sequence ID" value="GLY77175.1"/>
    <property type="molecule type" value="Genomic_DNA"/>
</dbReference>
<keyword evidence="5" id="KW-0812">Transmembrane</keyword>
<protein>
    <recommendedName>
        <fullName evidence="6">Histidine kinase/HSP90-like ATPase domain-containing protein</fullName>
    </recommendedName>
</protein>
<evidence type="ECO:0000256" key="3">
    <source>
        <dbReference type="ARBA" id="ARBA00023012"/>
    </source>
</evidence>
<dbReference type="InterPro" id="IPR003594">
    <property type="entry name" value="HATPase_dom"/>
</dbReference>
<dbReference type="InterPro" id="IPR011712">
    <property type="entry name" value="Sig_transdc_His_kin_sub3_dim/P"/>
</dbReference>
<dbReference type="SUPFAM" id="SSF55874">
    <property type="entry name" value="ATPase domain of HSP90 chaperone/DNA topoisomerase II/histidine kinase"/>
    <property type="match status" value="1"/>
</dbReference>
<dbReference type="Pfam" id="PF07730">
    <property type="entry name" value="HisKA_3"/>
    <property type="match status" value="1"/>
</dbReference>
<dbReference type="InterPro" id="IPR036890">
    <property type="entry name" value="HATPase_C_sf"/>
</dbReference>
<dbReference type="Gene3D" id="3.30.565.10">
    <property type="entry name" value="Histidine kinase-like ATPase, C-terminal domain"/>
    <property type="match status" value="1"/>
</dbReference>
<gene>
    <name evidence="7" type="ORF">Airi01_054420</name>
</gene>
<dbReference type="Proteomes" id="UP001165135">
    <property type="component" value="Unassembled WGS sequence"/>
</dbReference>
<accession>A0A9W6RLI0</accession>
<dbReference type="GO" id="GO:0016020">
    <property type="term" value="C:membrane"/>
    <property type="evidence" value="ECO:0007669"/>
    <property type="project" value="InterPro"/>
</dbReference>
<evidence type="ECO:0000313" key="7">
    <source>
        <dbReference type="EMBL" id="GLY77175.1"/>
    </source>
</evidence>
<sequence>MYRNKQCERPMSRRYRSSILRLAAGGFPLALLVVVAAASMPGAIGSRQASEADHTTIVEAAGGLAGVVALVLVWAGYLAVSLRTTRAELIASRARLVTAGDTARRRVERDLHDGVQQRLVLLKLDLGRVESEVCGDDHLRRQLKRAQQDVTEILEELREVAYGIYPRILSAGGIESALRTLARRSPIPVRLNMAIDRDIDEQVETGVYYVISEALTNVTKHAHASVIHVDVRTEGNHLRLTVRDDGIGGADRHRGSGLVGLWDRVEAMNGTIELTSPVGKGTTLSAEIPIARRRIADSRLGLPGRRPFGSSRSVKHGHVSAAAPREPT</sequence>
<evidence type="ECO:0000256" key="5">
    <source>
        <dbReference type="SAM" id="Phobius"/>
    </source>
</evidence>
<dbReference type="GO" id="GO:0000155">
    <property type="term" value="F:phosphorelay sensor kinase activity"/>
    <property type="evidence" value="ECO:0007669"/>
    <property type="project" value="InterPro"/>
</dbReference>
<feature type="region of interest" description="Disordered" evidence="4">
    <location>
        <begin position="301"/>
        <end position="328"/>
    </location>
</feature>
<dbReference type="Pfam" id="PF02518">
    <property type="entry name" value="HATPase_c"/>
    <property type="match status" value="1"/>
</dbReference>
<organism evidence="7 8">
    <name type="scientific">Actinoallomurus iriomotensis</name>
    <dbReference type="NCBI Taxonomy" id="478107"/>
    <lineage>
        <taxon>Bacteria</taxon>
        <taxon>Bacillati</taxon>
        <taxon>Actinomycetota</taxon>
        <taxon>Actinomycetes</taxon>
        <taxon>Streptosporangiales</taxon>
        <taxon>Thermomonosporaceae</taxon>
        <taxon>Actinoallomurus</taxon>
    </lineage>
</organism>
<feature type="transmembrane region" description="Helical" evidence="5">
    <location>
        <begin position="61"/>
        <end position="80"/>
    </location>
</feature>